<evidence type="ECO:0000256" key="4">
    <source>
        <dbReference type="SAM" id="Phobius"/>
    </source>
</evidence>
<proteinExistence type="inferred from homology"/>
<feature type="coiled-coil region" evidence="2">
    <location>
        <begin position="88"/>
        <end position="122"/>
    </location>
</feature>
<dbReference type="EMBL" id="KN832005">
    <property type="protein sequence ID" value="KIN99368.1"/>
    <property type="molecule type" value="Genomic_DNA"/>
</dbReference>
<reference evidence="6 7" key="1">
    <citation type="submission" date="2014-04" db="EMBL/GenBank/DDBJ databases">
        <authorList>
            <consortium name="DOE Joint Genome Institute"/>
            <person name="Kuo A."/>
            <person name="Kohler A."/>
            <person name="Costa M.D."/>
            <person name="Nagy L.G."/>
            <person name="Floudas D."/>
            <person name="Copeland A."/>
            <person name="Barry K.W."/>
            <person name="Cichocki N."/>
            <person name="Veneault-Fourrey C."/>
            <person name="LaButti K."/>
            <person name="Lindquist E.A."/>
            <person name="Lipzen A."/>
            <person name="Lundell T."/>
            <person name="Morin E."/>
            <person name="Murat C."/>
            <person name="Sun H."/>
            <person name="Tunlid A."/>
            <person name="Henrissat B."/>
            <person name="Grigoriev I.V."/>
            <person name="Hibbett D.S."/>
            <person name="Martin F."/>
            <person name="Nordberg H.P."/>
            <person name="Cantor M.N."/>
            <person name="Hua S.X."/>
        </authorList>
    </citation>
    <scope>NUCLEOTIDE SEQUENCE [LARGE SCALE GENOMIC DNA]</scope>
    <source>
        <strain evidence="6 7">Marx 270</strain>
    </source>
</reference>
<organism evidence="6 7">
    <name type="scientific">Pisolithus tinctorius Marx 270</name>
    <dbReference type="NCBI Taxonomy" id="870435"/>
    <lineage>
        <taxon>Eukaryota</taxon>
        <taxon>Fungi</taxon>
        <taxon>Dikarya</taxon>
        <taxon>Basidiomycota</taxon>
        <taxon>Agaricomycotina</taxon>
        <taxon>Agaricomycetes</taxon>
        <taxon>Agaricomycetidae</taxon>
        <taxon>Boletales</taxon>
        <taxon>Sclerodermatineae</taxon>
        <taxon>Pisolithaceae</taxon>
        <taxon>Pisolithus</taxon>
    </lineage>
</organism>
<evidence type="ECO:0000256" key="2">
    <source>
        <dbReference type="SAM" id="Coils"/>
    </source>
</evidence>
<keyword evidence="4" id="KW-0472">Membrane</keyword>
<dbReference type="InterPro" id="IPR013902">
    <property type="entry name" value="Mug135-like_C"/>
</dbReference>
<gene>
    <name evidence="6" type="ORF">M404DRAFT_1004663</name>
</gene>
<feature type="region of interest" description="Disordered" evidence="3">
    <location>
        <begin position="1"/>
        <end position="20"/>
    </location>
</feature>
<dbReference type="OrthoDB" id="2614412at2759"/>
<evidence type="ECO:0000256" key="1">
    <source>
        <dbReference type="ARBA" id="ARBA00005788"/>
    </source>
</evidence>
<keyword evidence="7" id="KW-1185">Reference proteome</keyword>
<dbReference type="AlphaFoldDB" id="A0A0C3NW20"/>
<name>A0A0C3NW20_PISTI</name>
<evidence type="ECO:0000313" key="7">
    <source>
        <dbReference type="Proteomes" id="UP000054217"/>
    </source>
</evidence>
<evidence type="ECO:0000256" key="3">
    <source>
        <dbReference type="SAM" id="MobiDB-lite"/>
    </source>
</evidence>
<sequence>MSQGRTPNDDGTGTTQTQNREAMIQDAVTIAVETALKPVTSSLGDIQEQLGPVTDHLQENTVAAHGQMLQDCLGPLQDILTAVQPEILNEMGQRFARLDSNVEALQNQTETANQHLDDLGQSVQVTLGVAAATGKRVGDITNDQQVTNRHVNDLVIDSRQIYNFGCGPGFVRQFKTIPFIRTDGAIQSPDDLGLPSLRDIRVINNLTDHQLDQYLEGYGIEHNGLDREAKLSKLAGHIGCAPIDRSSSHSMTLYFMLIMGCLLYLYFPQLFA</sequence>
<dbReference type="HOGENOM" id="CLU_090398_0_0_1"/>
<comment type="similarity">
    <text evidence="1">Belongs to the UPF0612 family.</text>
</comment>
<evidence type="ECO:0000259" key="5">
    <source>
        <dbReference type="Pfam" id="PF08593"/>
    </source>
</evidence>
<reference evidence="7" key="2">
    <citation type="submission" date="2015-01" db="EMBL/GenBank/DDBJ databases">
        <title>Evolutionary Origins and Diversification of the Mycorrhizal Mutualists.</title>
        <authorList>
            <consortium name="DOE Joint Genome Institute"/>
            <consortium name="Mycorrhizal Genomics Consortium"/>
            <person name="Kohler A."/>
            <person name="Kuo A."/>
            <person name="Nagy L.G."/>
            <person name="Floudas D."/>
            <person name="Copeland A."/>
            <person name="Barry K.W."/>
            <person name="Cichocki N."/>
            <person name="Veneault-Fourrey C."/>
            <person name="LaButti K."/>
            <person name="Lindquist E.A."/>
            <person name="Lipzen A."/>
            <person name="Lundell T."/>
            <person name="Morin E."/>
            <person name="Murat C."/>
            <person name="Riley R."/>
            <person name="Ohm R."/>
            <person name="Sun H."/>
            <person name="Tunlid A."/>
            <person name="Henrissat B."/>
            <person name="Grigoriev I.V."/>
            <person name="Hibbett D.S."/>
            <person name="Martin F."/>
        </authorList>
    </citation>
    <scope>NUCLEOTIDE SEQUENCE [LARGE SCALE GENOMIC DNA]</scope>
    <source>
        <strain evidence="7">Marx 270</strain>
    </source>
</reference>
<keyword evidence="2" id="KW-0175">Coiled coil</keyword>
<feature type="transmembrane region" description="Helical" evidence="4">
    <location>
        <begin position="251"/>
        <end position="267"/>
    </location>
</feature>
<protein>
    <recommendedName>
        <fullName evidence="5">Mug135-like C-terminal domain-containing protein</fullName>
    </recommendedName>
</protein>
<dbReference type="Proteomes" id="UP000054217">
    <property type="component" value="Unassembled WGS sequence"/>
</dbReference>
<evidence type="ECO:0000313" key="6">
    <source>
        <dbReference type="EMBL" id="KIN99368.1"/>
    </source>
</evidence>
<feature type="domain" description="Mug135-like C-terminal" evidence="5">
    <location>
        <begin position="162"/>
        <end position="240"/>
    </location>
</feature>
<accession>A0A0C3NW20</accession>
<keyword evidence="4" id="KW-1133">Transmembrane helix</keyword>
<keyword evidence="4" id="KW-0812">Transmembrane</keyword>
<dbReference type="InParanoid" id="A0A0C3NW20"/>
<dbReference type="Pfam" id="PF08593">
    <property type="entry name" value="Mug135_C"/>
    <property type="match status" value="1"/>
</dbReference>